<dbReference type="EMBL" id="FOZM01000003">
    <property type="protein sequence ID" value="SFS21504.1"/>
    <property type="molecule type" value="Genomic_DNA"/>
</dbReference>
<gene>
    <name evidence="2" type="ORF">SAMN05444714_2847</name>
</gene>
<keyword evidence="1" id="KW-0812">Transmembrane</keyword>
<evidence type="ECO:0008006" key="4">
    <source>
        <dbReference type="Google" id="ProtNLM"/>
    </source>
</evidence>
<proteinExistence type="predicted"/>
<reference evidence="2 3" key="1">
    <citation type="submission" date="2016-10" db="EMBL/GenBank/DDBJ databases">
        <authorList>
            <person name="de Groot N.N."/>
        </authorList>
    </citation>
    <scope>NUCLEOTIDE SEQUENCE [LARGE SCALE GENOMIC DNA]</scope>
    <source>
        <strain evidence="2 3">DSM 29433</strain>
    </source>
</reference>
<dbReference type="AlphaFoldDB" id="A0A1I6N0Q7"/>
<organism evidence="2 3">
    <name type="scientific">Yoonia litorea</name>
    <dbReference type="NCBI Taxonomy" id="1123755"/>
    <lineage>
        <taxon>Bacteria</taxon>
        <taxon>Pseudomonadati</taxon>
        <taxon>Pseudomonadota</taxon>
        <taxon>Alphaproteobacteria</taxon>
        <taxon>Rhodobacterales</taxon>
        <taxon>Paracoccaceae</taxon>
        <taxon>Yoonia</taxon>
    </lineage>
</organism>
<name>A0A1I6N0Q7_9RHOB</name>
<dbReference type="Proteomes" id="UP000198926">
    <property type="component" value="Unassembled WGS sequence"/>
</dbReference>
<feature type="transmembrane region" description="Helical" evidence="1">
    <location>
        <begin position="6"/>
        <end position="25"/>
    </location>
</feature>
<keyword evidence="1" id="KW-1133">Transmembrane helix</keyword>
<dbReference type="STRING" id="1123755.SAMN05444714_2847"/>
<evidence type="ECO:0000313" key="2">
    <source>
        <dbReference type="EMBL" id="SFS21504.1"/>
    </source>
</evidence>
<dbReference type="RefSeq" id="WP_090210410.1">
    <property type="nucleotide sequence ID" value="NZ_FOZM01000003.1"/>
</dbReference>
<accession>A0A1I6N0Q7</accession>
<keyword evidence="3" id="KW-1185">Reference proteome</keyword>
<sequence length="91" mass="10016">MGFIKLVIFGFIGLSVIYLSMSLFFRSVRKENLEEEYDAAHPDDGDRAARDAFVADGLKAYDSSIRPKLIGLVYVVPTVVIGTIIYAINAA</sequence>
<keyword evidence="1" id="KW-0472">Membrane</keyword>
<evidence type="ECO:0000313" key="3">
    <source>
        <dbReference type="Proteomes" id="UP000198926"/>
    </source>
</evidence>
<feature type="transmembrane region" description="Helical" evidence="1">
    <location>
        <begin position="69"/>
        <end position="88"/>
    </location>
</feature>
<protein>
    <recommendedName>
        <fullName evidence="4">Solute:Na+ symporter, SSS family</fullName>
    </recommendedName>
</protein>
<dbReference type="OrthoDB" id="7632202at2"/>
<evidence type="ECO:0000256" key="1">
    <source>
        <dbReference type="SAM" id="Phobius"/>
    </source>
</evidence>